<dbReference type="EMBL" id="MU806530">
    <property type="protein sequence ID" value="KAJ3834458.1"/>
    <property type="molecule type" value="Genomic_DNA"/>
</dbReference>
<proteinExistence type="predicted"/>
<sequence>MALSEHPEDLLKRMLEERDRMYGPKEREYNESGGIEIERMKALKPIKEAKRAYAMGVSNQSQRDLKGPASNSKKIGIIMCEGEELQREILAVIAEANVIGLSKVNSRLKEKMDCHAEMTNCPRIGSIKNKYWTSAQLNVASMNDEKEVEDDKHYSNPTPGGIQLRRRHKKGGSEESEKKLKYYLARKIADIEQFEGPHLDEGDHEGIPTAMKVLTRENQHIEAEYFTIFDLGLS</sequence>
<evidence type="ECO:0000313" key="3">
    <source>
        <dbReference type="Proteomes" id="UP001163846"/>
    </source>
</evidence>
<evidence type="ECO:0000313" key="2">
    <source>
        <dbReference type="EMBL" id="KAJ3834458.1"/>
    </source>
</evidence>
<keyword evidence="3" id="KW-1185">Reference proteome</keyword>
<accession>A0AA38P189</accession>
<dbReference type="Proteomes" id="UP001163846">
    <property type="component" value="Unassembled WGS sequence"/>
</dbReference>
<name>A0AA38P189_9AGAR</name>
<feature type="region of interest" description="Disordered" evidence="1">
    <location>
        <begin position="146"/>
        <end position="174"/>
    </location>
</feature>
<dbReference type="AlphaFoldDB" id="A0AA38P189"/>
<gene>
    <name evidence="2" type="ORF">F5878DRAFT_645114</name>
</gene>
<evidence type="ECO:0000256" key="1">
    <source>
        <dbReference type="SAM" id="MobiDB-lite"/>
    </source>
</evidence>
<reference evidence="2" key="1">
    <citation type="submission" date="2022-08" db="EMBL/GenBank/DDBJ databases">
        <authorList>
            <consortium name="DOE Joint Genome Institute"/>
            <person name="Min B."/>
            <person name="Riley R."/>
            <person name="Sierra-Patev S."/>
            <person name="Naranjo-Ortiz M."/>
            <person name="Looney B."/>
            <person name="Konkel Z."/>
            <person name="Slot J.C."/>
            <person name="Sakamoto Y."/>
            <person name="Steenwyk J.L."/>
            <person name="Rokas A."/>
            <person name="Carro J."/>
            <person name="Camarero S."/>
            <person name="Ferreira P."/>
            <person name="Molpeceres G."/>
            <person name="Ruiz-Duenas F.J."/>
            <person name="Serrano A."/>
            <person name="Henrissat B."/>
            <person name="Drula E."/>
            <person name="Hughes K.W."/>
            <person name="Mata J.L."/>
            <person name="Ishikawa N.K."/>
            <person name="Vargas-Isla R."/>
            <person name="Ushijima S."/>
            <person name="Smith C.A."/>
            <person name="Ahrendt S."/>
            <person name="Andreopoulos W."/>
            <person name="He G."/>
            <person name="Labutti K."/>
            <person name="Lipzen A."/>
            <person name="Ng V."/>
            <person name="Sandor L."/>
            <person name="Barry K."/>
            <person name="Martinez A.T."/>
            <person name="Xiao Y."/>
            <person name="Gibbons J.G."/>
            <person name="Terashima K."/>
            <person name="Hibbett D.S."/>
            <person name="Grigoriev I.V."/>
        </authorList>
    </citation>
    <scope>NUCLEOTIDE SEQUENCE</scope>
    <source>
        <strain evidence="2">TFB9207</strain>
    </source>
</reference>
<comment type="caution">
    <text evidence="2">The sequence shown here is derived from an EMBL/GenBank/DDBJ whole genome shotgun (WGS) entry which is preliminary data.</text>
</comment>
<protein>
    <submittedName>
        <fullName evidence="2">Uncharacterized protein</fullName>
    </submittedName>
</protein>
<organism evidence="2 3">
    <name type="scientific">Lentinula raphanica</name>
    <dbReference type="NCBI Taxonomy" id="153919"/>
    <lineage>
        <taxon>Eukaryota</taxon>
        <taxon>Fungi</taxon>
        <taxon>Dikarya</taxon>
        <taxon>Basidiomycota</taxon>
        <taxon>Agaricomycotina</taxon>
        <taxon>Agaricomycetes</taxon>
        <taxon>Agaricomycetidae</taxon>
        <taxon>Agaricales</taxon>
        <taxon>Marasmiineae</taxon>
        <taxon>Omphalotaceae</taxon>
        <taxon>Lentinula</taxon>
    </lineage>
</organism>